<evidence type="ECO:0000256" key="1">
    <source>
        <dbReference type="SAM" id="MobiDB-lite"/>
    </source>
</evidence>
<organism evidence="2 3">
    <name type="scientific">Chlamydia avium</name>
    <dbReference type="NCBI Taxonomy" id="1457141"/>
    <lineage>
        <taxon>Bacteria</taxon>
        <taxon>Pseudomonadati</taxon>
        <taxon>Chlamydiota</taxon>
        <taxon>Chlamydiia</taxon>
        <taxon>Chlamydiales</taxon>
        <taxon>Chlamydiaceae</taxon>
        <taxon>Chlamydia/Chlamydophila group</taxon>
        <taxon>Chlamydia</taxon>
    </lineage>
</organism>
<sequence>MSAKDRLTNEKLNKFFESPFSLVNYAIKQARHKIARGDVRSANAAIEVLVFLERDGIQEGVSEENSDTLSAPTHERKREGGRVSSGMRKDPSAYTWSDVK</sequence>
<evidence type="ECO:0000313" key="2">
    <source>
        <dbReference type="EMBL" id="EPP38167.1"/>
    </source>
</evidence>
<protein>
    <submittedName>
        <fullName evidence="2">Uncharacterized protein</fullName>
    </submittedName>
</protein>
<feature type="compositionally biased region" description="Basic and acidic residues" evidence="1">
    <location>
        <begin position="73"/>
        <end position="91"/>
    </location>
</feature>
<feature type="region of interest" description="Disordered" evidence="1">
    <location>
        <begin position="60"/>
        <end position="100"/>
    </location>
</feature>
<comment type="caution">
    <text evidence="2">The sequence shown here is derived from an EMBL/GenBank/DDBJ whole genome shotgun (WGS) entry which is preliminary data.</text>
</comment>
<evidence type="ECO:0000313" key="3">
    <source>
        <dbReference type="Proteomes" id="UP000014821"/>
    </source>
</evidence>
<keyword evidence="3" id="KW-1185">Reference proteome</keyword>
<dbReference type="EMBL" id="ATND01000002">
    <property type="protein sequence ID" value="EPP38167.1"/>
    <property type="molecule type" value="Genomic_DNA"/>
</dbReference>
<proteinExistence type="predicted"/>
<name>A0ABN0MRX1_9CHLA</name>
<dbReference type="RefSeq" id="WP_020356323.1">
    <property type="nucleotide sequence ID" value="NZ_KE360587.1"/>
</dbReference>
<dbReference type="Proteomes" id="UP000014821">
    <property type="component" value="Unassembled WGS sequence"/>
</dbReference>
<gene>
    <name evidence="2" type="ORF">CP10881SC42_0838</name>
</gene>
<accession>A0ABN0MRX1</accession>
<reference evidence="2" key="1">
    <citation type="submission" date="2013-04" db="EMBL/GenBank/DDBJ databases">
        <title>Genome sequence of Chlamydia psittaci 10_881_SC42.</title>
        <authorList>
            <person name="Huot-Creasy H."/>
            <person name="McCracken C.L."/>
            <person name="Humphries M."/>
            <person name="Sachse K."/>
            <person name="Laroucau K."/>
            <person name="Bavoil P."/>
            <person name="Myers G.S."/>
        </authorList>
    </citation>
    <scope>NUCLEOTIDE SEQUENCE [LARGE SCALE GENOMIC DNA]</scope>
    <source>
        <strain evidence="2">10_881_SC42</strain>
    </source>
</reference>